<reference evidence="2" key="1">
    <citation type="submission" date="2014-11" db="EMBL/GenBank/DDBJ databases">
        <authorList>
            <person name="Otto D Thomas"/>
            <person name="Naeem Raeece"/>
        </authorList>
    </citation>
    <scope>NUCLEOTIDE SEQUENCE</scope>
</reference>
<accession>A0A0G4I2Q9</accession>
<organism evidence="2">
    <name type="scientific">Chromera velia CCMP2878</name>
    <dbReference type="NCBI Taxonomy" id="1169474"/>
    <lineage>
        <taxon>Eukaryota</taxon>
        <taxon>Sar</taxon>
        <taxon>Alveolata</taxon>
        <taxon>Colpodellida</taxon>
        <taxon>Chromeraceae</taxon>
        <taxon>Chromera</taxon>
    </lineage>
</organism>
<feature type="region of interest" description="Disordered" evidence="1">
    <location>
        <begin position="1"/>
        <end position="36"/>
    </location>
</feature>
<feature type="compositionally biased region" description="Basic and acidic residues" evidence="1">
    <location>
        <begin position="1"/>
        <end position="10"/>
    </location>
</feature>
<dbReference type="EMBL" id="CDMZ01004860">
    <property type="protein sequence ID" value="CEM51122.1"/>
    <property type="molecule type" value="Genomic_DNA"/>
</dbReference>
<protein>
    <submittedName>
        <fullName evidence="2">Uncharacterized protein</fullName>
    </submittedName>
</protein>
<name>A0A0G4I2Q9_9ALVE</name>
<sequence>MMKQMDKTGQDKGGSGGRLKGPPILQEEEAMEAAPETVEGLPFLVVGAAQGGEEAVGVAAVTVGPGSQDDDDHVVVMGGVSRGKGDSFNLTIHVSKGEEKITHGEGSLGKVHFADQLSLPMYYEPGAKYSPDYDTTTFHVWHDGAMERLSA</sequence>
<dbReference type="PhylomeDB" id="A0A0G4I2Q9"/>
<dbReference type="VEuPathDB" id="CryptoDB:Cvel_10400"/>
<evidence type="ECO:0000313" key="2">
    <source>
        <dbReference type="EMBL" id="CEM51122.1"/>
    </source>
</evidence>
<evidence type="ECO:0000256" key="1">
    <source>
        <dbReference type="SAM" id="MobiDB-lite"/>
    </source>
</evidence>
<proteinExistence type="predicted"/>
<dbReference type="AlphaFoldDB" id="A0A0G4I2Q9"/>
<gene>
    <name evidence="2" type="ORF">Cvel_10400</name>
</gene>